<comment type="subunit">
    <text evidence="7">Heterotrimeric transcription factor composed of three components, NF-YA, NF-YB and NF-YC. NF-YB and NF-YC must interact and dimerize for NF-YA association and DNA binding.</text>
</comment>
<dbReference type="InterPro" id="IPR018362">
    <property type="entry name" value="CCAAT-binding_factor_CS"/>
</dbReference>
<evidence type="ECO:0000256" key="5">
    <source>
        <dbReference type="ARBA" id="ARBA00023163"/>
    </source>
</evidence>
<evidence type="ECO:0000256" key="2">
    <source>
        <dbReference type="ARBA" id="ARBA00023015"/>
    </source>
</evidence>
<comment type="subcellular location">
    <subcellularLocation>
        <location evidence="1 8">Nucleus</location>
    </subcellularLocation>
</comment>
<dbReference type="PRINTS" id="PR00616">
    <property type="entry name" value="CCAATSUBUNTB"/>
</dbReference>
<comment type="caution">
    <text evidence="10">The sequence shown here is derived from an EMBL/GenBank/DDBJ whole genome shotgun (WGS) entry which is preliminary data.</text>
</comment>
<evidence type="ECO:0000313" key="10">
    <source>
        <dbReference type="EMBL" id="CAL5220188.1"/>
    </source>
</evidence>
<gene>
    <name evidence="10" type="primary">g2160</name>
    <name evidence="10" type="ORF">VP750_LOCUS1847</name>
</gene>
<sequence>MSDTIAEPEGEYVPTILNAIAMAPPQTAASSSLPAVDSPHAECTDYSHVGQDASVTQSVPAPASMAAPEFYYQHAAHAYQYDPYYGSLMYNPAMGMSGAPPYLATATPLAPGQRVALPGEYIGEEEPVYVNAKQYHCILRRRQQRAKAEAENKLVKTRRPYLHQSRHNHAARRIRGPGGRFLTSDEVKALQASGELSGTSNSASLSAPDKPSDSQGQAESPAQKQHQQQRRLQQQQQQTIPQHASGGPRNLAYANPQGPGNAVEGAAAVFAHKAHECQLSAGVSRRGPDQALGTSQASAEQPNQAGVSTVRVG</sequence>
<dbReference type="Proteomes" id="UP001497392">
    <property type="component" value="Unassembled WGS sequence"/>
</dbReference>
<evidence type="ECO:0000256" key="6">
    <source>
        <dbReference type="ARBA" id="ARBA00023242"/>
    </source>
</evidence>
<feature type="compositionally biased region" description="Low complexity" evidence="9">
    <location>
        <begin position="223"/>
        <end position="238"/>
    </location>
</feature>
<dbReference type="Pfam" id="PF02045">
    <property type="entry name" value="CBFB_NFYA"/>
    <property type="match status" value="1"/>
</dbReference>
<dbReference type="InterPro" id="IPR001289">
    <property type="entry name" value="NFYA"/>
</dbReference>
<dbReference type="PANTHER" id="PTHR12632">
    <property type="entry name" value="TRANSCRIPTION FACTOR NF-Y ALPHA-RELATED"/>
    <property type="match status" value="1"/>
</dbReference>
<evidence type="ECO:0000256" key="9">
    <source>
        <dbReference type="SAM" id="MobiDB-lite"/>
    </source>
</evidence>
<dbReference type="PROSITE" id="PS51152">
    <property type="entry name" value="NFYA_HAP2_2"/>
    <property type="match status" value="1"/>
</dbReference>
<organism evidence="10 11">
    <name type="scientific">Coccomyxa viridis</name>
    <dbReference type="NCBI Taxonomy" id="1274662"/>
    <lineage>
        <taxon>Eukaryota</taxon>
        <taxon>Viridiplantae</taxon>
        <taxon>Chlorophyta</taxon>
        <taxon>core chlorophytes</taxon>
        <taxon>Trebouxiophyceae</taxon>
        <taxon>Trebouxiophyceae incertae sedis</taxon>
        <taxon>Coccomyxaceae</taxon>
        <taxon>Coccomyxa</taxon>
    </lineage>
</organism>
<feature type="compositionally biased region" description="Polar residues" evidence="9">
    <location>
        <begin position="292"/>
        <end position="307"/>
    </location>
</feature>
<reference evidence="10 11" key="1">
    <citation type="submission" date="2024-06" db="EMBL/GenBank/DDBJ databases">
        <authorList>
            <person name="Kraege A."/>
            <person name="Thomma B."/>
        </authorList>
    </citation>
    <scope>NUCLEOTIDE SEQUENCE [LARGE SCALE GENOMIC DNA]</scope>
</reference>
<keyword evidence="11" id="KW-1185">Reference proteome</keyword>
<proteinExistence type="inferred from homology"/>
<dbReference type="SMART" id="SM00521">
    <property type="entry name" value="CBF"/>
    <property type="match status" value="1"/>
</dbReference>
<evidence type="ECO:0000256" key="4">
    <source>
        <dbReference type="ARBA" id="ARBA00023159"/>
    </source>
</evidence>
<feature type="compositionally biased region" description="Polar residues" evidence="9">
    <location>
        <begin position="194"/>
        <end position="205"/>
    </location>
</feature>
<dbReference type="PROSITE" id="PS00686">
    <property type="entry name" value="NFYA_HAP2_1"/>
    <property type="match status" value="1"/>
</dbReference>
<keyword evidence="6 8" id="KW-0539">Nucleus</keyword>
<feature type="region of interest" description="Disordered" evidence="9">
    <location>
        <begin position="193"/>
        <end position="262"/>
    </location>
</feature>
<comment type="function">
    <text evidence="8">Component of the sequence-specific heterotrimeric transcription factor (NF-Y) which specifically recognizes a 5'-CCAAT-3' box motif found in the promoters of its target genes.</text>
</comment>
<keyword evidence="2 8" id="KW-0805">Transcription regulation</keyword>
<keyword evidence="3 8" id="KW-0238">DNA-binding</keyword>
<name>A0ABP1FJQ3_9CHLO</name>
<evidence type="ECO:0000256" key="1">
    <source>
        <dbReference type="ARBA" id="ARBA00004123"/>
    </source>
</evidence>
<evidence type="ECO:0000256" key="7">
    <source>
        <dbReference type="ARBA" id="ARBA00025911"/>
    </source>
</evidence>
<accession>A0ABP1FJQ3</accession>
<feature type="compositionally biased region" description="Polar residues" evidence="9">
    <location>
        <begin position="213"/>
        <end position="222"/>
    </location>
</feature>
<dbReference type="EMBL" id="CAXHTA020000003">
    <property type="protein sequence ID" value="CAL5220188.1"/>
    <property type="molecule type" value="Genomic_DNA"/>
</dbReference>
<feature type="region of interest" description="Disordered" evidence="9">
    <location>
        <begin position="280"/>
        <end position="313"/>
    </location>
</feature>
<keyword evidence="5 8" id="KW-0804">Transcription</keyword>
<evidence type="ECO:0000256" key="8">
    <source>
        <dbReference type="RuleBase" id="RU367155"/>
    </source>
</evidence>
<evidence type="ECO:0000313" key="11">
    <source>
        <dbReference type="Proteomes" id="UP001497392"/>
    </source>
</evidence>
<keyword evidence="4" id="KW-0010">Activator</keyword>
<dbReference type="Gene3D" id="6.10.250.2430">
    <property type="match status" value="1"/>
</dbReference>
<protein>
    <recommendedName>
        <fullName evidence="8">Nuclear transcription factor Y subunit</fullName>
    </recommendedName>
</protein>
<comment type="similarity">
    <text evidence="8">Belongs to the NFYA/HAP2 subunit family.</text>
</comment>
<evidence type="ECO:0000256" key="3">
    <source>
        <dbReference type="ARBA" id="ARBA00023125"/>
    </source>
</evidence>